<feature type="domain" description="CFAP91" evidence="9">
    <location>
        <begin position="182"/>
        <end position="343"/>
    </location>
</feature>
<feature type="compositionally biased region" description="Basic and acidic residues" evidence="8">
    <location>
        <begin position="1105"/>
        <end position="1114"/>
    </location>
</feature>
<feature type="compositionally biased region" description="Basic and acidic residues" evidence="8">
    <location>
        <begin position="1145"/>
        <end position="1156"/>
    </location>
</feature>
<dbReference type="InterPro" id="IPR026720">
    <property type="entry name" value="CFAP91"/>
</dbReference>
<feature type="non-terminal residue" evidence="10">
    <location>
        <position position="1"/>
    </location>
</feature>
<evidence type="ECO:0000256" key="7">
    <source>
        <dbReference type="SAM" id="Coils"/>
    </source>
</evidence>
<evidence type="ECO:0000256" key="5">
    <source>
        <dbReference type="ARBA" id="ARBA00029468"/>
    </source>
</evidence>
<name>A0A034WPG9_BACDO</name>
<organism evidence="10">
    <name type="scientific">Bactrocera dorsalis</name>
    <name type="common">Oriental fruit fly</name>
    <name type="synonym">Dacus dorsalis</name>
    <dbReference type="NCBI Taxonomy" id="27457"/>
    <lineage>
        <taxon>Eukaryota</taxon>
        <taxon>Metazoa</taxon>
        <taxon>Ecdysozoa</taxon>
        <taxon>Arthropoda</taxon>
        <taxon>Hexapoda</taxon>
        <taxon>Insecta</taxon>
        <taxon>Pterygota</taxon>
        <taxon>Neoptera</taxon>
        <taxon>Endopterygota</taxon>
        <taxon>Diptera</taxon>
        <taxon>Brachycera</taxon>
        <taxon>Muscomorpha</taxon>
        <taxon>Tephritoidea</taxon>
        <taxon>Tephritidae</taxon>
        <taxon>Bactrocera</taxon>
        <taxon>Bactrocera</taxon>
    </lineage>
</organism>
<evidence type="ECO:0000256" key="6">
    <source>
        <dbReference type="ARBA" id="ARBA00029555"/>
    </source>
</evidence>
<keyword evidence="2" id="KW-0963">Cytoplasm</keyword>
<proteinExistence type="inferred from homology"/>
<gene>
    <name evidence="10" type="primary">AAT1</name>
</gene>
<dbReference type="GO" id="GO:0005930">
    <property type="term" value="C:axoneme"/>
    <property type="evidence" value="ECO:0007669"/>
    <property type="project" value="UniProtKB-SubCell"/>
</dbReference>
<comment type="subcellular location">
    <subcellularLocation>
        <location evidence="1">Cytoplasm</location>
        <location evidence="1">Cytoskeleton</location>
        <location evidence="1">Cilium axoneme</location>
    </subcellularLocation>
</comment>
<feature type="coiled-coil region" evidence="7">
    <location>
        <begin position="233"/>
        <end position="267"/>
    </location>
</feature>
<evidence type="ECO:0000256" key="1">
    <source>
        <dbReference type="ARBA" id="ARBA00004430"/>
    </source>
</evidence>
<dbReference type="Pfam" id="PF14738">
    <property type="entry name" value="CFAP91"/>
    <property type="match status" value="1"/>
</dbReference>
<feature type="region of interest" description="Disordered" evidence="8">
    <location>
        <begin position="924"/>
        <end position="951"/>
    </location>
</feature>
<protein>
    <recommendedName>
        <fullName evidence="6">Cilia- and flagella-associated protein 91</fullName>
    </recommendedName>
</protein>
<dbReference type="OrthoDB" id="567787at2759"/>
<dbReference type="InterPro" id="IPR032840">
    <property type="entry name" value="CFAP91_dom"/>
</dbReference>
<keyword evidence="3" id="KW-0206">Cytoskeleton</keyword>
<accession>A0A034WPG9</accession>
<keyword evidence="4" id="KW-0966">Cell projection</keyword>
<evidence type="ECO:0000256" key="3">
    <source>
        <dbReference type="ARBA" id="ARBA00023212"/>
    </source>
</evidence>
<evidence type="ECO:0000256" key="2">
    <source>
        <dbReference type="ARBA" id="ARBA00022490"/>
    </source>
</evidence>
<comment type="similarity">
    <text evidence="5">Belongs to the CFAP91 family.</text>
</comment>
<dbReference type="PANTHER" id="PTHR22455">
    <property type="entry name" value="CILIA- AND FLAGELLA-ASSOCIATED PROTEIN 91"/>
    <property type="match status" value="1"/>
</dbReference>
<evidence type="ECO:0000313" key="10">
    <source>
        <dbReference type="EMBL" id="JAC56544.1"/>
    </source>
</evidence>
<evidence type="ECO:0000259" key="9">
    <source>
        <dbReference type="Pfam" id="PF14738"/>
    </source>
</evidence>
<dbReference type="PANTHER" id="PTHR22455:SF10">
    <property type="entry name" value="CILIA- AND FLAGELLA-ASSOCIATED PROTEIN 91"/>
    <property type="match status" value="1"/>
</dbReference>
<evidence type="ECO:0000256" key="8">
    <source>
        <dbReference type="SAM" id="MobiDB-lite"/>
    </source>
</evidence>
<sequence>NKISQTMAQPSHHKLAKRVFKSVYDAECSTADEKSDLKMFKNARNKATTAKMYARHEFSKEAGLEHYAYRKELTVTPSDYDRNSLTSGSTDSLSHSYNRISTRLRGGVNNPAERRVTNIVTAPSECKSKALGLDHFTPDTKVNVLEMKLNLSTEAENSPAQKYAYCKYFEEIKEKKVKTRGTQSLYRESSAQTLPYLPEVSNNERDLEQIELFKLPTILPGDGPPGLYQVEVLERARKRWAFARALKENLRRQIEEVKQQAKLSGNSVVLQAFEWEHWIEREEYIQECQMLRLEILIGMFNKREEKMHATSKVRIERSYEEILARRDASLHKNQVEYERGIRQLEIKRRRVPKCWRKENIVSQLGSPSSEFYGPQLRYGVNPARRHFVGGRKEFEARMDDLEKRAVKFTKLVCPFAKLKEWAKPKQRLLEIEQNFCSDENLQKMYETLTSLRKKAVKQKIVPKCLIQKTKPVLINKVISRSEYSMETKVEEDVEVHDISEKKASEGELKRIEDRKFRQSVEDKKQRAQYLLQELYNEEVEGMVQEYEGCTIGWIMRFLSEEMGRLQEQRLLHYITMLAQKERWRREAAEAGLRQKENNMRKIYEEVYKETMDVCLIGRKYLNTILDTDIPNIAHHKAEDEVLEMARIIDIDIQRWLDSLHDIQNPLNYNSLRYKLKKIMFPDLNEILKQMEIKQMLHNIIEEVLFDKVFTALEPYDICTFLVRELVDRLIDLDLYYFTSEETSNCSCTACECGENEREIRALLRKLIRRAVPGRRWKTPLERTVKELLVDLIKDVVEVTNTRGSIFESDSWTRFCKLQFSPSHMDLRHPSTHALKAPSSTTSSSTSINFLTGVHVHAEQERFWSESEFSSLVKNREDISTVFEYMPEAFYYDPSETADSDTDTTLPAKFLTEIYKELLHFLGPEDESDDIEQAEDKQSTSRSSQSRKSSAGGLRSIMDEVFRKISILENESEAIEPVERSISSEVSMRAQIKTEEDEIADIYQKSLPLELITDQSSERFSFQSAGESTEELSMHELEFPTSKAVKVASKTPSIEELPELVAQPEEAMKSEEEAHSEKHSGRGSDISKKSSLRSQRESANVPPHVRISEKSEIAEFQKSTSQISVEKPAGTRESAHVRISQEILQSEDKSEADEQRS</sequence>
<evidence type="ECO:0000256" key="4">
    <source>
        <dbReference type="ARBA" id="ARBA00023273"/>
    </source>
</evidence>
<reference evidence="10" key="1">
    <citation type="journal article" date="2014" name="BMC Genomics">
        <title>Characterizing the developmental transcriptome of the oriental fruit fly, Bactrocera dorsalis (Diptera: Tephritidae) through comparative genomic analysis with Drosophila melanogaster utilizing modENCODE datasets.</title>
        <authorList>
            <person name="Geib S.M."/>
            <person name="Calla B."/>
            <person name="Hall B."/>
            <person name="Hou S."/>
            <person name="Manoukis N.C."/>
        </authorList>
    </citation>
    <scope>NUCLEOTIDE SEQUENCE</scope>
    <source>
        <strain evidence="10">Punador</strain>
    </source>
</reference>
<dbReference type="AlphaFoldDB" id="A0A034WPG9"/>
<feature type="region of interest" description="Disordered" evidence="8">
    <location>
        <begin position="1046"/>
        <end position="1156"/>
    </location>
</feature>
<feature type="compositionally biased region" description="Basic and acidic residues" evidence="8">
    <location>
        <begin position="1065"/>
        <end position="1087"/>
    </location>
</feature>
<dbReference type="EMBL" id="GAKP01002408">
    <property type="protein sequence ID" value="JAC56544.1"/>
    <property type="molecule type" value="Transcribed_RNA"/>
</dbReference>
<keyword evidence="7" id="KW-0175">Coiled coil</keyword>
<feature type="compositionally biased region" description="Low complexity" evidence="8">
    <location>
        <begin position="939"/>
        <end position="949"/>
    </location>
</feature>